<dbReference type="InterPro" id="IPR042099">
    <property type="entry name" value="ANL_N_sf"/>
</dbReference>
<keyword evidence="2" id="KW-0597">Phosphoprotein</keyword>
<evidence type="ECO:0000313" key="4">
    <source>
        <dbReference type="EMBL" id="KAF4306111.1"/>
    </source>
</evidence>
<accession>A0A8H4IRE9</accession>
<protein>
    <submittedName>
        <fullName evidence="4">Nrps-like enzyme</fullName>
    </submittedName>
</protein>
<reference evidence="4" key="1">
    <citation type="submission" date="2020-04" db="EMBL/GenBank/DDBJ databases">
        <title>Genome Assembly and Annotation of Botryosphaeria dothidea sdau 11-99, a Latent Pathogen of Apple Fruit Ring Rot in China.</title>
        <authorList>
            <person name="Yu C."/>
            <person name="Diao Y."/>
            <person name="Lu Q."/>
            <person name="Zhao J."/>
            <person name="Cui S."/>
            <person name="Peng C."/>
            <person name="He B."/>
            <person name="Liu H."/>
        </authorList>
    </citation>
    <scope>NUCLEOTIDE SEQUENCE [LARGE SCALE GENOMIC DNA]</scope>
    <source>
        <strain evidence="4">Sdau11-99</strain>
    </source>
</reference>
<dbReference type="InterPro" id="IPR013120">
    <property type="entry name" value="FAR_NAD-bd"/>
</dbReference>
<dbReference type="Pfam" id="PF23562">
    <property type="entry name" value="AMP-binding_C_3"/>
    <property type="match status" value="1"/>
</dbReference>
<dbReference type="InterPro" id="IPR036291">
    <property type="entry name" value="NAD(P)-bd_dom_sf"/>
</dbReference>
<dbReference type="SUPFAM" id="SSF51735">
    <property type="entry name" value="NAD(P)-binding Rossmann-fold domains"/>
    <property type="match status" value="1"/>
</dbReference>
<keyword evidence="1" id="KW-0596">Phosphopantetheine</keyword>
<dbReference type="InterPro" id="IPR020845">
    <property type="entry name" value="AMP-binding_CS"/>
</dbReference>
<evidence type="ECO:0000259" key="3">
    <source>
        <dbReference type="PROSITE" id="PS50075"/>
    </source>
</evidence>
<feature type="domain" description="Carrier" evidence="3">
    <location>
        <begin position="563"/>
        <end position="645"/>
    </location>
</feature>
<dbReference type="PANTHER" id="PTHR43439:SF2">
    <property type="entry name" value="ENZYME, PUTATIVE (JCVI)-RELATED"/>
    <property type="match status" value="1"/>
</dbReference>
<dbReference type="Gene3D" id="3.40.50.12780">
    <property type="entry name" value="N-terminal domain of ligase-like"/>
    <property type="match status" value="1"/>
</dbReference>
<dbReference type="PROSITE" id="PS00012">
    <property type="entry name" value="PHOSPHOPANTETHEINE"/>
    <property type="match status" value="1"/>
</dbReference>
<proteinExistence type="predicted"/>
<dbReference type="InterPro" id="IPR051414">
    <property type="entry name" value="Adenylate-forming_Reductase"/>
</dbReference>
<dbReference type="PROSITE" id="PS50075">
    <property type="entry name" value="CARRIER"/>
    <property type="match status" value="1"/>
</dbReference>
<dbReference type="InterPro" id="IPR000873">
    <property type="entry name" value="AMP-dep_synth/lig_dom"/>
</dbReference>
<dbReference type="AlphaFoldDB" id="A0A8H4IRE9"/>
<dbReference type="SUPFAM" id="SSF56801">
    <property type="entry name" value="Acetyl-CoA synthetase-like"/>
    <property type="match status" value="1"/>
</dbReference>
<sequence length="1108" mass="119958">MPASATPPSYGHRLIVPLVEHKAATNPSGIYCTLPTSTTALSASPTTITWRQLARSVDKASWWLTSVLGTPAPNTFPTLAFIGLNGPLYYILVLACAKTGYKLLLNSPRNSVDAQLYLFDRTACGVLLRGPRSNLVQGILEARNMRCLTAPNLAELLAERDGDQAVARYPYDKTWEEAKDDPIVVLHSSGSTGPPKPIVVKNASMASLDAHHLIEDAGEGVRDALRASEGSVVFNPMPCFHAAGMMWNLFVAVYFDVHVVYAPLGAPLNASLVEKALDQLQFDWMFLPPSIIEDVAREQKILPKLEKLRYVMFAGGPLSQHLGDVVSKHTQVVNLLGTTENGIPPFNFLPLKEWNWLYVPPQMKGIEMRARTEDGFAEMVIVRDAATDAFHSTFSTFPDEAEYHTKDLYARHPENPHMWQHRARSDDVIVLSNGEKVVPIPMEGQLSQCPSIAGVVVLGHGRFETAALIELSEKAHQANTPGENLAAITAYIEKANNAAPSHARLSRDRVLFTSPDKPMTRTGKGTVIRKATLAAYAREIDDLYAGRSSIALSSALPLHVDTDDAESTVKALQDLFAKLTNKHLSPDEDFFSAGIDSLQVLNVVRQLKSQLAAEQAAISPNLVSLSLVYANPSVRKLASALRAVAAASSGGDGDGDGSAGLRNAEERAKAMKELYLRYAHDLPHHRQQPRRAASRRAPAAGIAVVLTGSTGSLGSYVLAALLSSPRIAHVYCLNRGDPAATAAKQRRLHDARGLPTAGLDDRVTYLQTDPGAPRHGLSAAAWAELVANARYVVHNAWAVDFNMALGSFAPHVRGVRNMVDLAYAAAAEQGARVPVLFTSTIDTTRNWKSADGVVPERAIHDVAVPSSGGYGESKYVGERLLETAAQVSGVPVAVCRTGQIAGPVVRRGGEVKGRWNEREWFPTLVRTSKHLGALPGRIGSMDGADWVPVDILADVVVDLLFDNLRELEQGGGEKGEEAGAGFVQFDHLVNPRMSSYPDVVLPALRRRLGATAAGGSGSSEFPVVKYAEWLRMLEDEAAKPDADPTKCPGIKLLDFFEGMGEEVKAMEKGELAGLRLDTKETVTRSETLRKLQPVGADWVDVWCEGWGL</sequence>
<comment type="caution">
    <text evidence="4">The sequence shown here is derived from an EMBL/GenBank/DDBJ whole genome shotgun (WGS) entry which is preliminary data.</text>
</comment>
<evidence type="ECO:0000313" key="5">
    <source>
        <dbReference type="Proteomes" id="UP000572817"/>
    </source>
</evidence>
<organism evidence="4 5">
    <name type="scientific">Botryosphaeria dothidea</name>
    <dbReference type="NCBI Taxonomy" id="55169"/>
    <lineage>
        <taxon>Eukaryota</taxon>
        <taxon>Fungi</taxon>
        <taxon>Dikarya</taxon>
        <taxon>Ascomycota</taxon>
        <taxon>Pezizomycotina</taxon>
        <taxon>Dothideomycetes</taxon>
        <taxon>Dothideomycetes incertae sedis</taxon>
        <taxon>Botryosphaeriales</taxon>
        <taxon>Botryosphaeriaceae</taxon>
        <taxon>Botryosphaeria</taxon>
    </lineage>
</organism>
<dbReference type="Gene3D" id="3.40.50.720">
    <property type="entry name" value="NAD(P)-binding Rossmann-like Domain"/>
    <property type="match status" value="1"/>
</dbReference>
<evidence type="ECO:0000256" key="1">
    <source>
        <dbReference type="ARBA" id="ARBA00022450"/>
    </source>
</evidence>
<dbReference type="Proteomes" id="UP000572817">
    <property type="component" value="Unassembled WGS sequence"/>
</dbReference>
<dbReference type="PROSITE" id="PS00455">
    <property type="entry name" value="AMP_BINDING"/>
    <property type="match status" value="1"/>
</dbReference>
<name>A0A8H4IRE9_9PEZI</name>
<dbReference type="Gene3D" id="1.10.1200.10">
    <property type="entry name" value="ACP-like"/>
    <property type="match status" value="1"/>
</dbReference>
<dbReference type="InterPro" id="IPR036736">
    <property type="entry name" value="ACP-like_sf"/>
</dbReference>
<gene>
    <name evidence="4" type="ORF">GTA08_BOTSDO05963</name>
</gene>
<dbReference type="InterPro" id="IPR006162">
    <property type="entry name" value="Ppantetheine_attach_site"/>
</dbReference>
<evidence type="ECO:0000256" key="2">
    <source>
        <dbReference type="ARBA" id="ARBA00022553"/>
    </source>
</evidence>
<keyword evidence="5" id="KW-1185">Reference proteome</keyword>
<dbReference type="InterPro" id="IPR009081">
    <property type="entry name" value="PP-bd_ACP"/>
</dbReference>
<dbReference type="Pfam" id="PF00550">
    <property type="entry name" value="PP-binding"/>
    <property type="match status" value="1"/>
</dbReference>
<dbReference type="EMBL" id="WWBZ02000033">
    <property type="protein sequence ID" value="KAF4306111.1"/>
    <property type="molecule type" value="Genomic_DNA"/>
</dbReference>
<dbReference type="Pfam" id="PF07993">
    <property type="entry name" value="NAD_binding_4"/>
    <property type="match status" value="1"/>
</dbReference>
<dbReference type="Pfam" id="PF00501">
    <property type="entry name" value="AMP-binding"/>
    <property type="match status" value="1"/>
</dbReference>
<dbReference type="PANTHER" id="PTHR43439">
    <property type="entry name" value="PHENYLACETATE-COENZYME A LIGASE"/>
    <property type="match status" value="1"/>
</dbReference>
<dbReference type="SUPFAM" id="SSF47336">
    <property type="entry name" value="ACP-like"/>
    <property type="match status" value="1"/>
</dbReference>
<dbReference type="OrthoDB" id="429813at2759"/>